<name>A0A438N563_EXOME</name>
<dbReference type="AlphaFoldDB" id="A0A438N563"/>
<sequence>MAQISSDRSSTGNRSNHSLTLSGAPKQPSFDTTALAIVPSPLMTSSLYSRNSATSAEESTYLTRAKLLRWSRLLLAVLIIAVGVTVTACTGHVIQRYNSTHLGPDFHLPLWPLNVDLRPALAVLISAAIVTAGTLGYVAFSFIPTPHSRTLLYNIFFAAASLIGLILCLFALSFNLALKNPTMTHQRDSLQSWTCKFSHGAARFSADAKQLHLPVYLDDGMTIPAGFKRLCSESEVSTGLMMAMLVLEFLGCVISLTGILLELRINQARRLRYSAGNERREKEPLPI</sequence>
<feature type="transmembrane region" description="Helical" evidence="2">
    <location>
        <begin position="152"/>
        <end position="174"/>
    </location>
</feature>
<feature type="compositionally biased region" description="Polar residues" evidence="1">
    <location>
        <begin position="1"/>
        <end position="21"/>
    </location>
</feature>
<feature type="transmembrane region" description="Helical" evidence="2">
    <location>
        <begin position="73"/>
        <end position="94"/>
    </location>
</feature>
<dbReference type="OrthoDB" id="3890746at2759"/>
<reference evidence="3 4" key="1">
    <citation type="submission" date="2017-03" db="EMBL/GenBank/DDBJ databases">
        <title>Genomes of endolithic fungi from Antarctica.</title>
        <authorList>
            <person name="Coleine C."/>
            <person name="Masonjones S."/>
            <person name="Stajich J.E."/>
        </authorList>
    </citation>
    <scope>NUCLEOTIDE SEQUENCE [LARGE SCALE GENOMIC DNA]</scope>
    <source>
        <strain evidence="3 4">CCFEE 6314</strain>
    </source>
</reference>
<dbReference type="EMBL" id="NAJM01000020">
    <property type="protein sequence ID" value="RVX70898.1"/>
    <property type="molecule type" value="Genomic_DNA"/>
</dbReference>
<proteinExistence type="predicted"/>
<evidence type="ECO:0000313" key="3">
    <source>
        <dbReference type="EMBL" id="RVX70898.1"/>
    </source>
</evidence>
<protein>
    <submittedName>
        <fullName evidence="3">Uncharacterized protein</fullName>
    </submittedName>
</protein>
<feature type="transmembrane region" description="Helical" evidence="2">
    <location>
        <begin position="240"/>
        <end position="263"/>
    </location>
</feature>
<organism evidence="3 4">
    <name type="scientific">Exophiala mesophila</name>
    <name type="common">Black yeast-like fungus</name>
    <dbReference type="NCBI Taxonomy" id="212818"/>
    <lineage>
        <taxon>Eukaryota</taxon>
        <taxon>Fungi</taxon>
        <taxon>Dikarya</taxon>
        <taxon>Ascomycota</taxon>
        <taxon>Pezizomycotina</taxon>
        <taxon>Eurotiomycetes</taxon>
        <taxon>Chaetothyriomycetidae</taxon>
        <taxon>Chaetothyriales</taxon>
        <taxon>Herpotrichiellaceae</taxon>
        <taxon>Exophiala</taxon>
    </lineage>
</organism>
<evidence type="ECO:0000256" key="1">
    <source>
        <dbReference type="SAM" id="MobiDB-lite"/>
    </source>
</evidence>
<feature type="transmembrane region" description="Helical" evidence="2">
    <location>
        <begin position="120"/>
        <end position="140"/>
    </location>
</feature>
<gene>
    <name evidence="3" type="ORF">B0A52_06055</name>
</gene>
<keyword evidence="2" id="KW-1133">Transmembrane helix</keyword>
<keyword evidence="2" id="KW-0472">Membrane</keyword>
<dbReference type="Proteomes" id="UP000288859">
    <property type="component" value="Unassembled WGS sequence"/>
</dbReference>
<evidence type="ECO:0000256" key="2">
    <source>
        <dbReference type="SAM" id="Phobius"/>
    </source>
</evidence>
<feature type="region of interest" description="Disordered" evidence="1">
    <location>
        <begin position="1"/>
        <end position="26"/>
    </location>
</feature>
<evidence type="ECO:0000313" key="4">
    <source>
        <dbReference type="Proteomes" id="UP000288859"/>
    </source>
</evidence>
<accession>A0A438N563</accession>
<keyword evidence="2" id="KW-0812">Transmembrane</keyword>
<comment type="caution">
    <text evidence="3">The sequence shown here is derived from an EMBL/GenBank/DDBJ whole genome shotgun (WGS) entry which is preliminary data.</text>
</comment>